<accession>A0A6N2KN31</accession>
<evidence type="ECO:0000313" key="1">
    <source>
        <dbReference type="EMBL" id="VFU29500.1"/>
    </source>
</evidence>
<sequence>MNKKRNASSFDDLYECSMYKGHFLLWPPLIEKKDPFEAVMKLRELGGNVITDKVDRVEVKPCFR</sequence>
<reference evidence="1" key="1">
    <citation type="submission" date="2019-03" db="EMBL/GenBank/DDBJ databases">
        <authorList>
            <person name="Mank J."/>
            <person name="Almeida P."/>
        </authorList>
    </citation>
    <scope>NUCLEOTIDE SEQUENCE</scope>
    <source>
        <strain evidence="1">78183</strain>
    </source>
</reference>
<dbReference type="EMBL" id="CAADRP010000557">
    <property type="protein sequence ID" value="VFU29500.1"/>
    <property type="molecule type" value="Genomic_DNA"/>
</dbReference>
<gene>
    <name evidence="1" type="ORF">SVIM_LOCUS108228</name>
</gene>
<dbReference type="AlphaFoldDB" id="A0A6N2KN31"/>
<proteinExistence type="predicted"/>
<organism evidence="1">
    <name type="scientific">Salix viminalis</name>
    <name type="common">Common osier</name>
    <name type="synonym">Basket willow</name>
    <dbReference type="NCBI Taxonomy" id="40686"/>
    <lineage>
        <taxon>Eukaryota</taxon>
        <taxon>Viridiplantae</taxon>
        <taxon>Streptophyta</taxon>
        <taxon>Embryophyta</taxon>
        <taxon>Tracheophyta</taxon>
        <taxon>Spermatophyta</taxon>
        <taxon>Magnoliopsida</taxon>
        <taxon>eudicotyledons</taxon>
        <taxon>Gunneridae</taxon>
        <taxon>Pentapetalae</taxon>
        <taxon>rosids</taxon>
        <taxon>fabids</taxon>
        <taxon>Malpighiales</taxon>
        <taxon>Salicaceae</taxon>
        <taxon>Saliceae</taxon>
        <taxon>Salix</taxon>
    </lineage>
</organism>
<name>A0A6N2KN31_SALVM</name>
<protein>
    <submittedName>
        <fullName evidence="1">Uncharacterized protein</fullName>
    </submittedName>
</protein>